<comment type="subcellular location">
    <subcellularLocation>
        <location evidence="1">Cell envelope</location>
    </subcellularLocation>
</comment>
<organism evidence="4 5">
    <name type="scientific">Populus tomentosa</name>
    <name type="common">Chinese white poplar</name>
    <dbReference type="NCBI Taxonomy" id="118781"/>
    <lineage>
        <taxon>Eukaryota</taxon>
        <taxon>Viridiplantae</taxon>
        <taxon>Streptophyta</taxon>
        <taxon>Embryophyta</taxon>
        <taxon>Tracheophyta</taxon>
        <taxon>Spermatophyta</taxon>
        <taxon>Magnoliopsida</taxon>
        <taxon>eudicotyledons</taxon>
        <taxon>Gunneridae</taxon>
        <taxon>Pentapetalae</taxon>
        <taxon>rosids</taxon>
        <taxon>fabids</taxon>
        <taxon>Malpighiales</taxon>
        <taxon>Salicaceae</taxon>
        <taxon>Saliceae</taxon>
        <taxon>Populus</taxon>
    </lineage>
</organism>
<keyword evidence="2" id="KW-0433">Leucine-rich repeat</keyword>
<dbReference type="EMBL" id="JAAWWB010000037">
    <property type="protein sequence ID" value="KAG6738903.1"/>
    <property type="molecule type" value="Genomic_DNA"/>
</dbReference>
<evidence type="ECO:0000256" key="1">
    <source>
        <dbReference type="ARBA" id="ARBA00004196"/>
    </source>
</evidence>
<proteinExistence type="predicted"/>
<sequence length="112" mass="11999">MMKLNVLSFSNNLLLGSIPATVENLSNLSVLNLANNRLSGSIPPELGRLKSLSELRLNLNDLTGAIPASIGDLIGLKVSQELSISRLDISSSPWHALTLGELVNLDLQVEEP</sequence>
<dbReference type="Pfam" id="PF00560">
    <property type="entry name" value="LRR_1"/>
    <property type="match status" value="3"/>
</dbReference>
<comment type="caution">
    <text evidence="4">The sequence shown here is derived from an EMBL/GenBank/DDBJ whole genome shotgun (WGS) entry which is preliminary data.</text>
</comment>
<evidence type="ECO:0000256" key="3">
    <source>
        <dbReference type="ARBA" id="ARBA00022737"/>
    </source>
</evidence>
<protein>
    <submittedName>
        <fullName evidence="4">Uncharacterized protein</fullName>
    </submittedName>
</protein>
<dbReference type="PANTHER" id="PTHR48059">
    <property type="entry name" value="POLYGALACTURONASE INHIBITOR 1"/>
    <property type="match status" value="1"/>
</dbReference>
<keyword evidence="3" id="KW-0677">Repeat</keyword>
<accession>A0A8X7XZ01</accession>
<evidence type="ECO:0000313" key="5">
    <source>
        <dbReference type="Proteomes" id="UP000886885"/>
    </source>
</evidence>
<keyword evidence="5" id="KW-1185">Reference proteome</keyword>
<dbReference type="PANTHER" id="PTHR48059:SF38">
    <property type="entry name" value="OS04G0534166 PROTEIN"/>
    <property type="match status" value="1"/>
</dbReference>
<name>A0A8X7XZ01_POPTO</name>
<dbReference type="Proteomes" id="UP000886885">
    <property type="component" value="Chromosome 19A"/>
</dbReference>
<evidence type="ECO:0000256" key="2">
    <source>
        <dbReference type="ARBA" id="ARBA00022614"/>
    </source>
</evidence>
<dbReference type="InterPro" id="IPR001611">
    <property type="entry name" value="Leu-rich_rpt"/>
</dbReference>
<reference evidence="4" key="1">
    <citation type="journal article" date="2020" name="bioRxiv">
        <title>Hybrid origin of Populus tomentosa Carr. identified through genome sequencing and phylogenomic analysis.</title>
        <authorList>
            <person name="An X."/>
            <person name="Gao K."/>
            <person name="Chen Z."/>
            <person name="Li J."/>
            <person name="Yang X."/>
            <person name="Yang X."/>
            <person name="Zhou J."/>
            <person name="Guo T."/>
            <person name="Zhao T."/>
            <person name="Huang S."/>
            <person name="Miao D."/>
            <person name="Khan W.U."/>
            <person name="Rao P."/>
            <person name="Ye M."/>
            <person name="Lei B."/>
            <person name="Liao W."/>
            <person name="Wang J."/>
            <person name="Ji L."/>
            <person name="Li Y."/>
            <person name="Guo B."/>
            <person name="Mustafa N.S."/>
            <person name="Li S."/>
            <person name="Yun Q."/>
            <person name="Keller S.R."/>
            <person name="Mao J."/>
            <person name="Zhang R."/>
            <person name="Strauss S.H."/>
        </authorList>
    </citation>
    <scope>NUCLEOTIDE SEQUENCE</scope>
    <source>
        <strain evidence="4">GM15</strain>
        <tissue evidence="4">Leaf</tissue>
    </source>
</reference>
<evidence type="ECO:0000313" key="4">
    <source>
        <dbReference type="EMBL" id="KAG6738903.1"/>
    </source>
</evidence>
<dbReference type="FunFam" id="3.80.10.10:FF:000383">
    <property type="entry name" value="Leucine-rich repeat receptor protein kinase EMS1"/>
    <property type="match status" value="1"/>
</dbReference>
<dbReference type="OrthoDB" id="1740823at2759"/>
<gene>
    <name evidence="4" type="ORF">POTOM_058526</name>
</gene>
<dbReference type="AlphaFoldDB" id="A0A8X7XZ01"/>
<dbReference type="InterPro" id="IPR051848">
    <property type="entry name" value="PGIP"/>
</dbReference>